<name>A0A4Y7T259_COPMI</name>
<protein>
    <submittedName>
        <fullName evidence="1">Uncharacterized protein</fullName>
    </submittedName>
</protein>
<dbReference type="AlphaFoldDB" id="A0A4Y7T259"/>
<dbReference type="Proteomes" id="UP000298030">
    <property type="component" value="Unassembled WGS sequence"/>
</dbReference>
<proteinExistence type="predicted"/>
<gene>
    <name evidence="1" type="ORF">FA13DRAFT_827412</name>
</gene>
<dbReference type="EMBL" id="QPFP01000035">
    <property type="protein sequence ID" value="TEB28054.1"/>
    <property type="molecule type" value="Genomic_DNA"/>
</dbReference>
<accession>A0A4Y7T259</accession>
<sequence length="152" mass="17412">MHCPPMIPRISVPLSLSFLTYSPPYTHMFRPITPHLPFFRAGTMYLNSRSRTRKPQAASLVPSAPARIKSGVLAGLLSVPRSQSLVKQRMSATYPAPLRTPIHGAVRSERSDMRKYREQRWLHFPARSRGNYFHIPESILPRPLRLYIAHTL</sequence>
<keyword evidence="2" id="KW-1185">Reference proteome</keyword>
<evidence type="ECO:0000313" key="2">
    <source>
        <dbReference type="Proteomes" id="UP000298030"/>
    </source>
</evidence>
<reference evidence="1 2" key="1">
    <citation type="journal article" date="2019" name="Nat. Ecol. Evol.">
        <title>Megaphylogeny resolves global patterns of mushroom evolution.</title>
        <authorList>
            <person name="Varga T."/>
            <person name="Krizsan K."/>
            <person name="Foldi C."/>
            <person name="Dima B."/>
            <person name="Sanchez-Garcia M."/>
            <person name="Sanchez-Ramirez S."/>
            <person name="Szollosi G.J."/>
            <person name="Szarkandi J.G."/>
            <person name="Papp V."/>
            <person name="Albert L."/>
            <person name="Andreopoulos W."/>
            <person name="Angelini C."/>
            <person name="Antonin V."/>
            <person name="Barry K.W."/>
            <person name="Bougher N.L."/>
            <person name="Buchanan P."/>
            <person name="Buyck B."/>
            <person name="Bense V."/>
            <person name="Catcheside P."/>
            <person name="Chovatia M."/>
            <person name="Cooper J."/>
            <person name="Damon W."/>
            <person name="Desjardin D."/>
            <person name="Finy P."/>
            <person name="Geml J."/>
            <person name="Haridas S."/>
            <person name="Hughes K."/>
            <person name="Justo A."/>
            <person name="Karasinski D."/>
            <person name="Kautmanova I."/>
            <person name="Kiss B."/>
            <person name="Kocsube S."/>
            <person name="Kotiranta H."/>
            <person name="LaButti K.M."/>
            <person name="Lechner B.E."/>
            <person name="Liimatainen K."/>
            <person name="Lipzen A."/>
            <person name="Lukacs Z."/>
            <person name="Mihaltcheva S."/>
            <person name="Morgado L.N."/>
            <person name="Niskanen T."/>
            <person name="Noordeloos M.E."/>
            <person name="Ohm R.A."/>
            <person name="Ortiz-Santana B."/>
            <person name="Ovrebo C."/>
            <person name="Racz N."/>
            <person name="Riley R."/>
            <person name="Savchenko A."/>
            <person name="Shiryaev A."/>
            <person name="Soop K."/>
            <person name="Spirin V."/>
            <person name="Szebenyi C."/>
            <person name="Tomsovsky M."/>
            <person name="Tulloss R.E."/>
            <person name="Uehling J."/>
            <person name="Grigoriev I.V."/>
            <person name="Vagvolgyi C."/>
            <person name="Papp T."/>
            <person name="Martin F.M."/>
            <person name="Miettinen O."/>
            <person name="Hibbett D.S."/>
            <person name="Nagy L.G."/>
        </authorList>
    </citation>
    <scope>NUCLEOTIDE SEQUENCE [LARGE SCALE GENOMIC DNA]</scope>
    <source>
        <strain evidence="1 2">FP101781</strain>
    </source>
</reference>
<evidence type="ECO:0000313" key="1">
    <source>
        <dbReference type="EMBL" id="TEB28054.1"/>
    </source>
</evidence>
<comment type="caution">
    <text evidence="1">The sequence shown here is derived from an EMBL/GenBank/DDBJ whole genome shotgun (WGS) entry which is preliminary data.</text>
</comment>
<organism evidence="1 2">
    <name type="scientific">Coprinellus micaceus</name>
    <name type="common">Glistening ink-cap mushroom</name>
    <name type="synonym">Coprinus micaceus</name>
    <dbReference type="NCBI Taxonomy" id="71717"/>
    <lineage>
        <taxon>Eukaryota</taxon>
        <taxon>Fungi</taxon>
        <taxon>Dikarya</taxon>
        <taxon>Basidiomycota</taxon>
        <taxon>Agaricomycotina</taxon>
        <taxon>Agaricomycetes</taxon>
        <taxon>Agaricomycetidae</taxon>
        <taxon>Agaricales</taxon>
        <taxon>Agaricineae</taxon>
        <taxon>Psathyrellaceae</taxon>
        <taxon>Coprinellus</taxon>
    </lineage>
</organism>